<dbReference type="Gene3D" id="3.40.50.10900">
    <property type="entry name" value="PAC-like subunit"/>
    <property type="match status" value="1"/>
</dbReference>
<evidence type="ECO:0000256" key="2">
    <source>
        <dbReference type="SAM" id="MobiDB-lite"/>
    </source>
</evidence>
<dbReference type="EMBL" id="SDMR01000002">
    <property type="protein sequence ID" value="TBT95932.1"/>
    <property type="molecule type" value="Genomic_DNA"/>
</dbReference>
<dbReference type="InterPro" id="IPR008492">
    <property type="entry name" value="Rv2714-like"/>
</dbReference>
<keyword evidence="1" id="KW-0175">Coiled coil</keyword>
<dbReference type="Pfam" id="PF09754">
    <property type="entry name" value="PAC2"/>
    <property type="match status" value="1"/>
</dbReference>
<dbReference type="Gene3D" id="1.10.287.100">
    <property type="match status" value="1"/>
</dbReference>
<proteinExistence type="predicted"/>
<feature type="compositionally biased region" description="Low complexity" evidence="2">
    <location>
        <begin position="296"/>
        <end position="313"/>
    </location>
</feature>
<comment type="caution">
    <text evidence="3">The sequence shown here is derived from an EMBL/GenBank/DDBJ whole genome shotgun (WGS) entry which is preliminary data.</text>
</comment>
<evidence type="ECO:0000256" key="1">
    <source>
        <dbReference type="SAM" id="Coils"/>
    </source>
</evidence>
<evidence type="ECO:0000313" key="3">
    <source>
        <dbReference type="EMBL" id="TBT95932.1"/>
    </source>
</evidence>
<reference evidence="3 4" key="1">
    <citation type="submission" date="2019-01" db="EMBL/GenBank/DDBJ databases">
        <title>Lactibacter flavus gen. nov., sp. nov., a novel bacterium of the family Propionibacteriaceae isolated from raw milk and dairy products.</title>
        <authorList>
            <person name="Huptas C."/>
            <person name="Wenning M."/>
            <person name="Breitenwieser F."/>
            <person name="Doll E."/>
            <person name="Von Neubeck M."/>
            <person name="Busse H.-J."/>
            <person name="Scherer S."/>
        </authorList>
    </citation>
    <scope>NUCLEOTIDE SEQUENCE [LARGE SCALE GENOMIC DNA]</scope>
    <source>
        <strain evidence="3 4">DSM 22130</strain>
    </source>
</reference>
<dbReference type="InterPro" id="IPR019151">
    <property type="entry name" value="Proteasome_assmbl_chaperone_2"/>
</dbReference>
<sequence>MLDPSLFSYDSHIDARTIRARVLLVTLGSFADAGHAQRLLDDHMLNNLTNHRIGAFDTDQVISYREQRPSIVFNSDHFSQYRAPSLVLHEVTDAAGESFLLLVGPEPGLQWERVAAAVRDIVERHEVELTVFAQSMPMPAPHTRPVAISRWASSSELLVDNRPMFGTIMMSASFPAMLSTRLGEAGHDIIGLTAHVPHYLADHDFPDAPIALIDALREVGALQIPTITLAVAAGVVRAQIGHQVSQSEELGEHVEQLERAYDEFHRQRELAAQAEEAIPSADEIGEAAEEFLKTLGTDSPGDPTDGTPSGPSF</sequence>
<gene>
    <name evidence="3" type="ORF">ET996_02870</name>
</gene>
<dbReference type="RefSeq" id="WP_131171047.1">
    <property type="nucleotide sequence ID" value="NZ_FXTL01000002.1"/>
</dbReference>
<dbReference type="Proteomes" id="UP000291933">
    <property type="component" value="Unassembled WGS sequence"/>
</dbReference>
<dbReference type="PIRSF" id="PIRSF028754">
    <property type="entry name" value="UCP028754"/>
    <property type="match status" value="1"/>
</dbReference>
<evidence type="ECO:0000313" key="4">
    <source>
        <dbReference type="Proteomes" id="UP000291933"/>
    </source>
</evidence>
<dbReference type="InterPro" id="IPR038389">
    <property type="entry name" value="PSMG2_sf"/>
</dbReference>
<keyword evidence="4" id="KW-1185">Reference proteome</keyword>
<accession>A0A4Q9KN04</accession>
<name>A0A4Q9KN04_PROTD</name>
<feature type="coiled-coil region" evidence="1">
    <location>
        <begin position="247"/>
        <end position="277"/>
    </location>
</feature>
<protein>
    <submittedName>
        <fullName evidence="3">PAC2 family protein</fullName>
    </submittedName>
</protein>
<dbReference type="AlphaFoldDB" id="A0A4Q9KN04"/>
<dbReference type="OrthoDB" id="3733464at2"/>
<feature type="region of interest" description="Disordered" evidence="2">
    <location>
        <begin position="283"/>
        <end position="313"/>
    </location>
</feature>
<organism evidence="3 4">
    <name type="scientific">Propioniciclava tarda</name>
    <dbReference type="NCBI Taxonomy" id="433330"/>
    <lineage>
        <taxon>Bacteria</taxon>
        <taxon>Bacillati</taxon>
        <taxon>Actinomycetota</taxon>
        <taxon>Actinomycetes</taxon>
        <taxon>Propionibacteriales</taxon>
        <taxon>Propionibacteriaceae</taxon>
        <taxon>Propioniciclava</taxon>
    </lineage>
</organism>
<dbReference type="SUPFAM" id="SSF159659">
    <property type="entry name" value="Cgl1923-like"/>
    <property type="match status" value="1"/>
</dbReference>